<organism evidence="3 4">
    <name type="scientific">Orbilia javanica</name>
    <dbReference type="NCBI Taxonomy" id="47235"/>
    <lineage>
        <taxon>Eukaryota</taxon>
        <taxon>Fungi</taxon>
        <taxon>Dikarya</taxon>
        <taxon>Ascomycota</taxon>
        <taxon>Pezizomycotina</taxon>
        <taxon>Orbiliomycetes</taxon>
        <taxon>Orbiliales</taxon>
        <taxon>Orbiliaceae</taxon>
        <taxon>Orbilia</taxon>
    </lineage>
</organism>
<protein>
    <recommendedName>
        <fullName evidence="5">Cytoskeleton organization protein</fullName>
    </recommendedName>
</protein>
<sequence>MGTPFDRKNQQVWETLNAPGGGAKQALQLITRRLKKGEKGDYLTALRAFILAHLPTAGLPLQTSPLAEAFQICNSLAFRNPPSKDSDTNRLIEMTYVYLGKKEEIGKFHEHLYKARIATPGRTKSIDEAGLKEWYNGCMRACDWTGMQKAAMALQKGVMGNRAYYFWAIAACFIMVVACDDDQRSSVGIFGMLASRMISKAASEIPEGKELGPARSIRTAAELQLLYDILRFTKVDDAELVKYLESKTTGFNSRIGSNSYWEFWWMLVETKLRLQEFKDVNEHCHSVLSTGSVVTKDGSDGTGLEQPKVSRVWKDDWKVWAAYVKSAVEVGVKDPEDLQFTRAAALLTEKLKGGEERASRNALLAAIEFASLCRPHSNLNCKEDVSALPAVCFTFFERQGGTSSCYDDLRPYVTKLNTDERKELLEKMTGHCKSKDITSSELSTKELTNAVLEWVTLLKFRFWTEIDDQERLPVTEGLNDYVQECLAVYNVSLKVDIDLLVTDMRIGDELLLLVAKALMCKYAASRMQDPLPVRVAIIILEHLLTKSKHNFTALLLLVRLYMIIGAPSCATIEYQRLSIKQIQNDSLSHHVLTRLSTLLPFSVSSAAKLLHPTDMADVGMHVPHNPTDSLEMYDISLKLYKNANRTNPDMISLAFKNGAYGQIKDMVLFEKRVSSSISACQFELERRRVQRFRGMAVTEGSTTAAGAQWDRALNIKTSDNRTFDLFGEDGWNTGCDMGPRVGVQWVQAFLLTEHIVATLVVQSQASSAAEPAKASSAASGSRTNESTSDKEHVPYSKRLRGIIEGEEGVKGFTRVERQVLDIVCLMGDIQAEGEGGSKSSGKVKLLLTEISSKFQALRGSLQPPSKDSREDVTSVVGGMSHLSLDDSQGMALWYNLHQAYMILEACKYILILCDYLEKAPVVKALKPQIPKSQITEIKNMIGSSWKAVVQMAKEQAKDAVQVTESDIDAVLGCKGLDMASVAEFVKGTIGREKVESYMDKIAGSRSSTWAAVGGVKVG</sequence>
<reference evidence="3 4" key="1">
    <citation type="submission" date="2019-10" db="EMBL/GenBank/DDBJ databases">
        <authorList>
            <person name="Palmer J.M."/>
        </authorList>
    </citation>
    <scope>NUCLEOTIDE SEQUENCE [LARGE SCALE GENOMIC DNA]</scope>
    <source>
        <strain evidence="3 4">TWF718</strain>
    </source>
</reference>
<dbReference type="EMBL" id="JAVHNR010000002">
    <property type="protein sequence ID" value="KAK6350842.1"/>
    <property type="molecule type" value="Genomic_DNA"/>
</dbReference>
<evidence type="ECO:0000256" key="1">
    <source>
        <dbReference type="ARBA" id="ARBA00006298"/>
    </source>
</evidence>
<comment type="similarity">
    <text evidence="1">Belongs to the MDM20/NAA25 family.</text>
</comment>
<dbReference type="PANTHER" id="PTHR22767:SF3">
    <property type="entry name" value="N-ALPHA-ACETYLTRANSFERASE 25, NATB AUXILIARY SUBUNIT"/>
    <property type="match status" value="1"/>
</dbReference>
<accession>A0AAN8N1V5</accession>
<dbReference type="PANTHER" id="PTHR22767">
    <property type="entry name" value="N-TERMINAL ACETYLTRANSFERASE-RELATED"/>
    <property type="match status" value="1"/>
</dbReference>
<feature type="compositionally biased region" description="Low complexity" evidence="2">
    <location>
        <begin position="770"/>
        <end position="781"/>
    </location>
</feature>
<evidence type="ECO:0000313" key="3">
    <source>
        <dbReference type="EMBL" id="KAK6350842.1"/>
    </source>
</evidence>
<comment type="caution">
    <text evidence="3">The sequence shown here is derived from an EMBL/GenBank/DDBJ whole genome shotgun (WGS) entry which is preliminary data.</text>
</comment>
<keyword evidence="4" id="KW-1185">Reference proteome</keyword>
<dbReference type="Pfam" id="PF09797">
    <property type="entry name" value="NatB_MDM20"/>
    <property type="match status" value="1"/>
</dbReference>
<evidence type="ECO:0008006" key="5">
    <source>
        <dbReference type="Google" id="ProtNLM"/>
    </source>
</evidence>
<dbReference type="AlphaFoldDB" id="A0AAN8N1V5"/>
<evidence type="ECO:0000313" key="4">
    <source>
        <dbReference type="Proteomes" id="UP001313282"/>
    </source>
</evidence>
<dbReference type="InterPro" id="IPR019183">
    <property type="entry name" value="NAA25_NatB_aux_su"/>
</dbReference>
<dbReference type="GO" id="GO:0031416">
    <property type="term" value="C:NatB complex"/>
    <property type="evidence" value="ECO:0007669"/>
    <property type="project" value="TreeGrafter"/>
</dbReference>
<proteinExistence type="inferred from homology"/>
<gene>
    <name evidence="3" type="ORF">TWF718_004025</name>
</gene>
<feature type="region of interest" description="Disordered" evidence="2">
    <location>
        <begin position="770"/>
        <end position="793"/>
    </location>
</feature>
<name>A0AAN8N1V5_9PEZI</name>
<evidence type="ECO:0000256" key="2">
    <source>
        <dbReference type="SAM" id="MobiDB-lite"/>
    </source>
</evidence>
<dbReference type="Proteomes" id="UP001313282">
    <property type="component" value="Unassembled WGS sequence"/>
</dbReference>